<gene>
    <name evidence="1" type="ORF">H4Q32_010553</name>
</gene>
<protein>
    <submittedName>
        <fullName evidence="1">Uncharacterized protein</fullName>
    </submittedName>
</protein>
<comment type="caution">
    <text evidence="1">The sequence shown here is derived from an EMBL/GenBank/DDBJ whole genome shotgun (WGS) entry which is preliminary data.</text>
</comment>
<organism evidence="1 2">
    <name type="scientific">Labeo rohita</name>
    <name type="common">Indian major carp</name>
    <name type="synonym">Cyprinus rohita</name>
    <dbReference type="NCBI Taxonomy" id="84645"/>
    <lineage>
        <taxon>Eukaryota</taxon>
        <taxon>Metazoa</taxon>
        <taxon>Chordata</taxon>
        <taxon>Craniata</taxon>
        <taxon>Vertebrata</taxon>
        <taxon>Euteleostomi</taxon>
        <taxon>Actinopterygii</taxon>
        <taxon>Neopterygii</taxon>
        <taxon>Teleostei</taxon>
        <taxon>Ostariophysi</taxon>
        <taxon>Cypriniformes</taxon>
        <taxon>Cyprinidae</taxon>
        <taxon>Labeoninae</taxon>
        <taxon>Labeonini</taxon>
        <taxon>Labeo</taxon>
    </lineage>
</organism>
<accession>A0ABQ8MUZ2</accession>
<proteinExistence type="predicted"/>
<sequence length="291" mass="32191">MGPNLTNEQPSQRNAAIWKFKQAVHEDEMRCFVNLDRSSTSHTRLSAVYGGLCTSTWVFGARDLLQGRRFSKDPLINITVFKAKVNVDRRDVISTSDKDVEMTSFGRDVISTSDKDVEMTSFGRTFAQKSRKACKMSVYEERVEEKPACEMSVCEKKEQDTPVDTHRAASPGFSCVSMKSNNSMFQPPNLSDVDTHRAASPGFSCVSMKSNNSMFQPPNLSDVDTHRAASPGFSCVSMKSNNSMFQPPNLSDVDTRRAASPGFSCVSMKSNNSMFQPPNLSNDPAVTSFPV</sequence>
<dbReference type="EMBL" id="JACTAM010000003">
    <property type="protein sequence ID" value="KAI2666640.1"/>
    <property type="molecule type" value="Genomic_DNA"/>
</dbReference>
<reference evidence="1 2" key="1">
    <citation type="submission" date="2022-01" db="EMBL/GenBank/DDBJ databases">
        <title>A high-quality chromosome-level genome assembly of rohu carp, Labeo rohita.</title>
        <authorList>
            <person name="Arick M.A. II"/>
            <person name="Hsu C.-Y."/>
            <person name="Magbanua Z."/>
            <person name="Pechanova O."/>
            <person name="Grover C."/>
            <person name="Miller E."/>
            <person name="Thrash A."/>
            <person name="Ezzel L."/>
            <person name="Alam S."/>
            <person name="Benzie J."/>
            <person name="Hamilton M."/>
            <person name="Karsi A."/>
            <person name="Lawrence M.L."/>
            <person name="Peterson D.G."/>
        </authorList>
    </citation>
    <scope>NUCLEOTIDE SEQUENCE [LARGE SCALE GENOMIC DNA]</scope>
    <source>
        <strain evidence="2">BAU-BD-2019</strain>
        <tissue evidence="1">Blood</tissue>
    </source>
</reference>
<evidence type="ECO:0000313" key="2">
    <source>
        <dbReference type="Proteomes" id="UP000830375"/>
    </source>
</evidence>
<keyword evidence="2" id="KW-1185">Reference proteome</keyword>
<name>A0ABQ8MUZ2_LABRO</name>
<dbReference type="Proteomes" id="UP000830375">
    <property type="component" value="Unassembled WGS sequence"/>
</dbReference>
<evidence type="ECO:0000313" key="1">
    <source>
        <dbReference type="EMBL" id="KAI2666640.1"/>
    </source>
</evidence>